<evidence type="ECO:0000259" key="5">
    <source>
        <dbReference type="PROSITE" id="PS51900"/>
    </source>
</evidence>
<dbReference type="PROSITE" id="PS51900">
    <property type="entry name" value="CB"/>
    <property type="match status" value="1"/>
</dbReference>
<dbReference type="InterPro" id="IPR010998">
    <property type="entry name" value="Integrase_recombinase_N"/>
</dbReference>
<proteinExistence type="predicted"/>
<dbReference type="InterPro" id="IPR052925">
    <property type="entry name" value="Phage_Integrase-like_Recomb"/>
</dbReference>
<feature type="domain" description="Tyr recombinase" evidence="4">
    <location>
        <begin position="101"/>
        <end position="299"/>
    </location>
</feature>
<evidence type="ECO:0000256" key="3">
    <source>
        <dbReference type="ARBA" id="ARBA00023172"/>
    </source>
</evidence>
<dbReference type="GO" id="GO:0015074">
    <property type="term" value="P:DNA integration"/>
    <property type="evidence" value="ECO:0007669"/>
    <property type="project" value="UniProtKB-KW"/>
</dbReference>
<dbReference type="SUPFAM" id="SSF47823">
    <property type="entry name" value="lambda integrase-like, N-terminal domain"/>
    <property type="match status" value="1"/>
</dbReference>
<dbReference type="Gene3D" id="1.10.150.130">
    <property type="match status" value="1"/>
</dbReference>
<keyword evidence="3" id="KW-0233">DNA recombination</keyword>
<accession>A0AA97IUM2</accession>
<dbReference type="GO" id="GO:0006310">
    <property type="term" value="P:DNA recombination"/>
    <property type="evidence" value="ECO:0007669"/>
    <property type="project" value="UniProtKB-KW"/>
</dbReference>
<dbReference type="RefSeq" id="XP_054825892.1">
    <property type="nucleotide sequence ID" value="XM_054969917.1"/>
</dbReference>
<gene>
    <name evidence="7" type="primary">LOC129323382</name>
</gene>
<dbReference type="PROSITE" id="PS51898">
    <property type="entry name" value="TYR_RECOMBINASE"/>
    <property type="match status" value="1"/>
</dbReference>
<evidence type="ECO:0000313" key="6">
    <source>
        <dbReference type="Proteomes" id="UP001190640"/>
    </source>
</evidence>
<dbReference type="KEGG" id="emc:129323382"/>
<dbReference type="InterPro" id="IPR044068">
    <property type="entry name" value="CB"/>
</dbReference>
<keyword evidence="6" id="KW-1185">Reference proteome</keyword>
<dbReference type="PANTHER" id="PTHR34605">
    <property type="entry name" value="PHAGE_INTEGRASE DOMAIN-CONTAINING PROTEIN"/>
    <property type="match status" value="1"/>
</dbReference>
<organism evidence="6 7">
    <name type="scientific">Eublepharis macularius</name>
    <name type="common">Leopard gecko</name>
    <name type="synonym">Cyrtodactylus macularius</name>
    <dbReference type="NCBI Taxonomy" id="481883"/>
    <lineage>
        <taxon>Eukaryota</taxon>
        <taxon>Metazoa</taxon>
        <taxon>Chordata</taxon>
        <taxon>Craniata</taxon>
        <taxon>Vertebrata</taxon>
        <taxon>Euteleostomi</taxon>
        <taxon>Lepidosauria</taxon>
        <taxon>Squamata</taxon>
        <taxon>Bifurcata</taxon>
        <taxon>Gekkota</taxon>
        <taxon>Eublepharidae</taxon>
        <taxon>Eublepharinae</taxon>
        <taxon>Eublepharis</taxon>
    </lineage>
</organism>
<dbReference type="Pfam" id="PF02899">
    <property type="entry name" value="Phage_int_SAM_1"/>
    <property type="match status" value="1"/>
</dbReference>
<dbReference type="GO" id="GO:0003677">
    <property type="term" value="F:DNA binding"/>
    <property type="evidence" value="ECO:0007669"/>
    <property type="project" value="UniProtKB-KW"/>
</dbReference>
<evidence type="ECO:0000259" key="4">
    <source>
        <dbReference type="PROSITE" id="PS51898"/>
    </source>
</evidence>
<dbReference type="SUPFAM" id="SSF56349">
    <property type="entry name" value="DNA breaking-rejoining enzymes"/>
    <property type="match status" value="1"/>
</dbReference>
<dbReference type="InterPro" id="IPR011010">
    <property type="entry name" value="DNA_brk_join_enz"/>
</dbReference>
<dbReference type="InterPro" id="IPR013762">
    <property type="entry name" value="Integrase-like_cat_sf"/>
</dbReference>
<dbReference type="Pfam" id="PF00589">
    <property type="entry name" value="Phage_integrase"/>
    <property type="match status" value="1"/>
</dbReference>
<name>A0AA97IUM2_EUBMA</name>
<dbReference type="PANTHER" id="PTHR34605:SF3">
    <property type="entry name" value="P CELL-TYPE AGGLUTINATION PROTEIN MAP4-LIKE-RELATED"/>
    <property type="match status" value="1"/>
</dbReference>
<dbReference type="AlphaFoldDB" id="A0AA97IUM2"/>
<evidence type="ECO:0000256" key="2">
    <source>
        <dbReference type="ARBA" id="ARBA00023125"/>
    </source>
</evidence>
<dbReference type="InterPro" id="IPR002104">
    <property type="entry name" value="Integrase_catalytic"/>
</dbReference>
<feature type="domain" description="Core-binding (CB)" evidence="5">
    <location>
        <begin position="1"/>
        <end position="75"/>
    </location>
</feature>
<dbReference type="InterPro" id="IPR004107">
    <property type="entry name" value="Integrase_SAM-like_N"/>
</dbReference>
<sequence length="299" mass="32224">MQGVLGSVAPSTLRAYSAALAHFLAFAGAAGGGGAWPTSQDIVLRYLVHLKGSGLSPRSMRRDLAAVSFFSKAQGFPDPCCGFIVRRALEGWARLTPLPPDRRRPITLDILERVLRALPGLCWSPGEARLFRAAFVVAFYSAFRVSEVAAGSRSDTSGRALASSDLTCSPRRVTITLRRSKTDQRGRGSTVTLRAARHRLLCPVRAVRAFLECRPPHPGPLFIHEDGSPLSRYQFSSVLRACLQSAGLPPMQFGSHSFRIGAATVAADLGLPAPVIQSIGRWHSSAFHSYIRPTGGALH</sequence>
<dbReference type="Proteomes" id="UP001190640">
    <property type="component" value="Chromosome 2"/>
</dbReference>
<keyword evidence="2" id="KW-0238">DNA-binding</keyword>
<dbReference type="Gene3D" id="1.10.443.10">
    <property type="entry name" value="Intergrase catalytic core"/>
    <property type="match status" value="1"/>
</dbReference>
<keyword evidence="1" id="KW-0229">DNA integration</keyword>
<evidence type="ECO:0000256" key="1">
    <source>
        <dbReference type="ARBA" id="ARBA00022908"/>
    </source>
</evidence>
<protein>
    <submittedName>
        <fullName evidence="7">Integrase/recombinase xerD homolog</fullName>
    </submittedName>
</protein>
<evidence type="ECO:0000313" key="7">
    <source>
        <dbReference type="RefSeq" id="XP_054825892.1"/>
    </source>
</evidence>
<dbReference type="GeneID" id="129323382"/>
<reference evidence="7" key="1">
    <citation type="submission" date="2025-08" db="UniProtKB">
        <authorList>
            <consortium name="RefSeq"/>
        </authorList>
    </citation>
    <scope>IDENTIFICATION</scope>
    <source>
        <tissue evidence="7">Blood</tissue>
    </source>
</reference>